<dbReference type="AlphaFoldDB" id="A0AAE1D915"/>
<name>A0AAE1D915_9GAST</name>
<dbReference type="Proteomes" id="UP001283361">
    <property type="component" value="Unassembled WGS sequence"/>
</dbReference>
<accession>A0AAE1D915</accession>
<sequence length="69" mass="8508">MLLKLPKGSWTDWILKLTSEKRYVLTHPEEIIQVHSIWYNFWNQSTKWSKMRQFQEKTMELILGMSREH</sequence>
<reference evidence="1" key="1">
    <citation type="journal article" date="2023" name="G3 (Bethesda)">
        <title>A reference genome for the long-term kleptoplast-retaining sea slug Elysia crispata morphotype clarki.</title>
        <authorList>
            <person name="Eastman K.E."/>
            <person name="Pendleton A.L."/>
            <person name="Shaikh M.A."/>
            <person name="Suttiyut T."/>
            <person name="Ogas R."/>
            <person name="Tomko P."/>
            <person name="Gavelis G."/>
            <person name="Widhalm J.R."/>
            <person name="Wisecaver J.H."/>
        </authorList>
    </citation>
    <scope>NUCLEOTIDE SEQUENCE</scope>
    <source>
        <strain evidence="1">ECLA1</strain>
    </source>
</reference>
<evidence type="ECO:0000313" key="2">
    <source>
        <dbReference type="Proteomes" id="UP001283361"/>
    </source>
</evidence>
<dbReference type="EMBL" id="JAWDGP010004851">
    <property type="protein sequence ID" value="KAK3761717.1"/>
    <property type="molecule type" value="Genomic_DNA"/>
</dbReference>
<gene>
    <name evidence="1" type="ORF">RRG08_016149</name>
</gene>
<protein>
    <submittedName>
        <fullName evidence="1">Uncharacterized protein</fullName>
    </submittedName>
</protein>
<proteinExistence type="predicted"/>
<keyword evidence="2" id="KW-1185">Reference proteome</keyword>
<comment type="caution">
    <text evidence="1">The sequence shown here is derived from an EMBL/GenBank/DDBJ whole genome shotgun (WGS) entry which is preliminary data.</text>
</comment>
<organism evidence="1 2">
    <name type="scientific">Elysia crispata</name>
    <name type="common">lettuce slug</name>
    <dbReference type="NCBI Taxonomy" id="231223"/>
    <lineage>
        <taxon>Eukaryota</taxon>
        <taxon>Metazoa</taxon>
        <taxon>Spiralia</taxon>
        <taxon>Lophotrochozoa</taxon>
        <taxon>Mollusca</taxon>
        <taxon>Gastropoda</taxon>
        <taxon>Heterobranchia</taxon>
        <taxon>Euthyneura</taxon>
        <taxon>Panpulmonata</taxon>
        <taxon>Sacoglossa</taxon>
        <taxon>Placobranchoidea</taxon>
        <taxon>Plakobranchidae</taxon>
        <taxon>Elysia</taxon>
    </lineage>
</organism>
<evidence type="ECO:0000313" key="1">
    <source>
        <dbReference type="EMBL" id="KAK3761717.1"/>
    </source>
</evidence>